<feature type="compositionally biased region" description="Basic and acidic residues" evidence="1">
    <location>
        <begin position="17"/>
        <end position="28"/>
    </location>
</feature>
<dbReference type="GO" id="GO:0006364">
    <property type="term" value="P:rRNA processing"/>
    <property type="evidence" value="ECO:0007669"/>
    <property type="project" value="InterPro"/>
</dbReference>
<reference evidence="2" key="2">
    <citation type="submission" date="2021-05" db="EMBL/GenBank/DDBJ databases">
        <authorList>
            <person name="Pain A."/>
        </authorList>
    </citation>
    <scope>NUCLEOTIDE SEQUENCE</scope>
    <source>
        <strain evidence="2">1802A</strain>
    </source>
</reference>
<comment type="caution">
    <text evidence="2">The sequence shown here is derived from an EMBL/GenBank/DDBJ whole genome shotgun (WGS) entry which is preliminary data.</text>
</comment>
<keyword evidence="3" id="KW-1185">Reference proteome</keyword>
<accession>A0AAD9GD53</accession>
<evidence type="ECO:0008006" key="4">
    <source>
        <dbReference type="Google" id="ProtNLM"/>
    </source>
</evidence>
<proteinExistence type="predicted"/>
<dbReference type="InterPro" id="IPR000238">
    <property type="entry name" value="RbfA"/>
</dbReference>
<dbReference type="InterPro" id="IPR015946">
    <property type="entry name" value="KH_dom-like_a/b"/>
</dbReference>
<evidence type="ECO:0000256" key="1">
    <source>
        <dbReference type="SAM" id="MobiDB-lite"/>
    </source>
</evidence>
<organism evidence="2 3">
    <name type="scientific">Babesia divergens</name>
    <dbReference type="NCBI Taxonomy" id="32595"/>
    <lineage>
        <taxon>Eukaryota</taxon>
        <taxon>Sar</taxon>
        <taxon>Alveolata</taxon>
        <taxon>Apicomplexa</taxon>
        <taxon>Aconoidasida</taxon>
        <taxon>Piroplasmida</taxon>
        <taxon>Babesiidae</taxon>
        <taxon>Babesia</taxon>
    </lineage>
</organism>
<name>A0AAD9GD53_BABDI</name>
<sequence length="328" mass="37908">MEINTVFERVTGFKVQERSDAPHSVEKRTNRRIPHNSHSTESKTDSIYDFENLKDEFARLGNFESMRRRGDFEDLTHEERYQLQHFEARSRLSNPGSLLNKNRARLDPRRDAKHIVRCLDDADNMECHGSDDAEADPRETFLVKENRFDEIVSRIRAKMRQEKVDTSNINKAKVPNFNGIIVDPIAKHVKRRCLRINAMIKEHLEQIITCNDPSFIFGDLKGISISLKRVEMTSGKSTIKCYYTIMGANVDDSQIQEILEKAQKKVRFCLARKLELGYTPPVMFLKANDSDVAEVKKIARLPEHAFNLPLESTVKALGEQFHKKMVAF</sequence>
<dbReference type="Pfam" id="PF02033">
    <property type="entry name" value="RBFA"/>
    <property type="match status" value="1"/>
</dbReference>
<evidence type="ECO:0000313" key="2">
    <source>
        <dbReference type="EMBL" id="KAK1936150.1"/>
    </source>
</evidence>
<reference evidence="2" key="1">
    <citation type="journal article" date="2014" name="Nucleic Acids Res.">
        <title>The evolutionary dynamics of variant antigen genes in Babesia reveal a history of genomic innovation underlying host-parasite interaction.</title>
        <authorList>
            <person name="Jackson A.P."/>
            <person name="Otto T.D."/>
            <person name="Darby A."/>
            <person name="Ramaprasad A."/>
            <person name="Xia D."/>
            <person name="Echaide I.E."/>
            <person name="Farber M."/>
            <person name="Gahlot S."/>
            <person name="Gamble J."/>
            <person name="Gupta D."/>
            <person name="Gupta Y."/>
            <person name="Jackson L."/>
            <person name="Malandrin L."/>
            <person name="Malas T.B."/>
            <person name="Moussa E."/>
            <person name="Nair M."/>
            <person name="Reid A.J."/>
            <person name="Sanders M."/>
            <person name="Sharma J."/>
            <person name="Tracey A."/>
            <person name="Quail M.A."/>
            <person name="Weir W."/>
            <person name="Wastling J.M."/>
            <person name="Hall N."/>
            <person name="Willadsen P."/>
            <person name="Lingelbach K."/>
            <person name="Shiels B."/>
            <person name="Tait A."/>
            <person name="Berriman M."/>
            <person name="Allred D.R."/>
            <person name="Pain A."/>
        </authorList>
    </citation>
    <scope>NUCLEOTIDE SEQUENCE</scope>
    <source>
        <strain evidence="2">1802A</strain>
    </source>
</reference>
<dbReference type="InterPro" id="IPR023799">
    <property type="entry name" value="RbfA_dom_sf"/>
</dbReference>
<protein>
    <recommendedName>
        <fullName evidence="4">Ribosome-binding factor A</fullName>
    </recommendedName>
</protein>
<gene>
    <name evidence="2" type="ORF">X943_001708</name>
</gene>
<dbReference type="AlphaFoldDB" id="A0AAD9GD53"/>
<dbReference type="EMBL" id="JAHBMH010000044">
    <property type="protein sequence ID" value="KAK1936150.1"/>
    <property type="molecule type" value="Genomic_DNA"/>
</dbReference>
<evidence type="ECO:0000313" key="3">
    <source>
        <dbReference type="Proteomes" id="UP001195914"/>
    </source>
</evidence>
<dbReference type="Gene3D" id="3.30.300.20">
    <property type="match status" value="1"/>
</dbReference>
<dbReference type="Proteomes" id="UP001195914">
    <property type="component" value="Unassembled WGS sequence"/>
</dbReference>
<feature type="region of interest" description="Disordered" evidence="1">
    <location>
        <begin position="17"/>
        <end position="43"/>
    </location>
</feature>
<dbReference type="SUPFAM" id="SSF89919">
    <property type="entry name" value="Ribosome-binding factor A, RbfA"/>
    <property type="match status" value="1"/>
</dbReference>